<protein>
    <submittedName>
        <fullName evidence="2">Uncharacterized protein</fullName>
    </submittedName>
</protein>
<keyword evidence="3" id="KW-1185">Reference proteome</keyword>
<accession>A0ABD5M0T6</accession>
<evidence type="ECO:0000313" key="2">
    <source>
        <dbReference type="EMBL" id="MEZ3163866.1"/>
    </source>
</evidence>
<gene>
    <name evidence="2" type="ORF">ABNG04_08275</name>
</gene>
<dbReference type="RefSeq" id="WP_371161661.1">
    <property type="nucleotide sequence ID" value="NZ_JBEDNX010000002.1"/>
</dbReference>
<sequence>MAEDESKAESSPPDTETAERQWRKNRTTFQRVYDLTSSPR</sequence>
<dbReference type="EMBL" id="JBEDNY010000002">
    <property type="protein sequence ID" value="MEZ3163866.1"/>
    <property type="molecule type" value="Genomic_DNA"/>
</dbReference>
<organism evidence="2 3">
    <name type="scientific">Halorubrum miltondacostae</name>
    <dbReference type="NCBI Taxonomy" id="3076378"/>
    <lineage>
        <taxon>Archaea</taxon>
        <taxon>Methanobacteriati</taxon>
        <taxon>Methanobacteriota</taxon>
        <taxon>Stenosarchaea group</taxon>
        <taxon>Halobacteria</taxon>
        <taxon>Halobacteriales</taxon>
        <taxon>Haloferacaceae</taxon>
        <taxon>Halorubrum</taxon>
    </lineage>
</organism>
<dbReference type="AlphaFoldDB" id="A0ABD5M0T6"/>
<dbReference type="Proteomes" id="UP001567572">
    <property type="component" value="Unassembled WGS sequence"/>
</dbReference>
<reference evidence="2 3" key="1">
    <citation type="submission" date="2024-06" db="EMBL/GenBank/DDBJ databases">
        <title>Halorubrum miltondacostae sp. nov., a potential PHA producer isolated from an inland solar saltern in Rio Maior, Portugal.</title>
        <authorList>
            <person name="Albuquerque L."/>
            <person name="Viver T."/>
            <person name="Barroso C."/>
            <person name="Claudino R."/>
            <person name="Galvan M."/>
            <person name="Simoes G."/>
            <person name="Lobo Da Cunha A."/>
            <person name="Egas C."/>
        </authorList>
    </citation>
    <scope>NUCLEOTIDE SEQUENCE [LARGE SCALE GENOMIC DNA]</scope>
    <source>
        <strain evidence="2 3">RMP-11</strain>
    </source>
</reference>
<proteinExistence type="predicted"/>
<evidence type="ECO:0000256" key="1">
    <source>
        <dbReference type="SAM" id="MobiDB-lite"/>
    </source>
</evidence>
<feature type="compositionally biased region" description="Polar residues" evidence="1">
    <location>
        <begin position="27"/>
        <end position="40"/>
    </location>
</feature>
<name>A0ABD5M0T6_9EURY</name>
<evidence type="ECO:0000313" key="3">
    <source>
        <dbReference type="Proteomes" id="UP001567572"/>
    </source>
</evidence>
<feature type="region of interest" description="Disordered" evidence="1">
    <location>
        <begin position="1"/>
        <end position="40"/>
    </location>
</feature>
<comment type="caution">
    <text evidence="2">The sequence shown here is derived from an EMBL/GenBank/DDBJ whole genome shotgun (WGS) entry which is preliminary data.</text>
</comment>